<dbReference type="InterPro" id="IPR032691">
    <property type="entry name" value="Mon2/Sec7/BIG1-like_HUS"/>
</dbReference>
<evidence type="ECO:0000313" key="7">
    <source>
        <dbReference type="Proteomes" id="UP000006790"/>
    </source>
</evidence>
<dbReference type="GO" id="GO:0005802">
    <property type="term" value="C:trans-Golgi network"/>
    <property type="evidence" value="ECO:0007669"/>
    <property type="project" value="EnsemblFungi"/>
</dbReference>
<dbReference type="Pfam" id="PF16206">
    <property type="entry name" value="Mon2_C"/>
    <property type="match status" value="1"/>
</dbReference>
<dbReference type="eggNOG" id="KOG1848">
    <property type="taxonomic scope" value="Eukaryota"/>
</dbReference>
<dbReference type="InterPro" id="IPR016024">
    <property type="entry name" value="ARM-type_fold"/>
</dbReference>
<keyword evidence="7" id="KW-1185">Reference proteome</keyword>
<dbReference type="Pfam" id="PF12783">
    <property type="entry name" value="Sec7-like_HUS"/>
    <property type="match status" value="1"/>
</dbReference>
<evidence type="ECO:0000259" key="5">
    <source>
        <dbReference type="Pfam" id="PF16213"/>
    </source>
</evidence>
<name>G8JQM0_ERECY</name>
<dbReference type="GeneID" id="11469099"/>
<dbReference type="Proteomes" id="UP000006790">
    <property type="component" value="Chromosome 3"/>
</dbReference>
<keyword evidence="2" id="KW-0653">Protein transport</keyword>
<dbReference type="FunCoup" id="G8JQM0">
    <property type="interactions" value="713"/>
</dbReference>
<dbReference type="InterPro" id="IPR032629">
    <property type="entry name" value="DCB_dom"/>
</dbReference>
<evidence type="ECO:0000256" key="1">
    <source>
        <dbReference type="ARBA" id="ARBA00022448"/>
    </source>
</evidence>
<dbReference type="SUPFAM" id="SSF48371">
    <property type="entry name" value="ARM repeat"/>
    <property type="match status" value="1"/>
</dbReference>
<dbReference type="InParanoid" id="G8JQM0"/>
<dbReference type="OrthoDB" id="294853at2759"/>
<protein>
    <submittedName>
        <fullName evidence="6">Uncharacterized protein</fullName>
    </submittedName>
</protein>
<evidence type="ECO:0000259" key="3">
    <source>
        <dbReference type="Pfam" id="PF12783"/>
    </source>
</evidence>
<dbReference type="RefSeq" id="XP_003645821.1">
    <property type="nucleotide sequence ID" value="XM_003645773.1"/>
</dbReference>
<dbReference type="STRING" id="931890.G8JQM0"/>
<proteinExistence type="predicted"/>
<dbReference type="OMA" id="AWRLCLN"/>
<dbReference type="HOGENOM" id="CLU_001169_1_0_1"/>
<sequence length="1597" mass="183184">MASSSPFAIVSRQLYQDLNALSSESKRRNSEVKHASDKSLQILRIVHSFQELERHPDFVHPFVLSCKSGNAKFTTLSMQCLQRLAIHRSISKEQIEPVLEALIDSTQLAVEIQLKVLQIVPIFFKTYGKFITGPLCAKLLFCCSTVLLTPSKAPVVVGTASATLKQLISDVFERLKYSDNSDEEYSVFTSNNDTIKVNNHRYDANMLFTDLCSVHSTHKREVSLLDTNCVTEEYGLELLETVLLNYESLFLKYDDLLFLLRTKAVPLLLRSVSSSKSFPIVMRSSRCITLLIKVQSLSLLELELEVILSLLIHTLSPKSESQSWRRVLILEIFKNISSENDLIPNIFKAYDMHESRKNVISTFLDTVMELLNSQTYAEVLQGSSILLSSEQPLISSDNLISKLNFLDLLDKTSPPSVEHSYVIYLILMITNSISNSIGSKAVQASNDEDDDTLSELAILYQRIFPNLFDIHKTFLYSSTLDNALFHNFVRAFQKLAHAAGILQLSSELNKCLRIFCLATIENKQDEENIHENLFTPSQPSSNAAVVLTAISDTFRGTPTNVNNKKEPRLQSRNFYQRNIIVFRALISLSISLGPTLSQESWNYLLLTWQWTSYYVYGPTQEFLDTSYGKLTPPGPKLNKSDISVIESNGYELFESTASYTHESFTTFLTCLIDASLRGFKKSTVVFAIDTFCEDPKSEIPECFYNRLFYVDKINDLIKFNITRFTDSDSNQEIWTQLVDFMVGQIADRSLSNSSLRLYLAGAFMDAIKMIATETERLQQDQNLKFDLIGEMLLNALMKLINTIMTLEITTDNIFSGVINTEFDIVFEALRTLKELLDNFGENLKSSWSTVFKVLLPLFPIINRSYDIIGMEGKENTTILDAIQQKHRDMVQISFEVFKLISDDFLQLLPINVVKDVIDTLLQFVQQERDLNISFSSISQFWLVGDYLRTILPPRESNSDTAVEHVSSVTSNVSAEKSSEESFDTLWIYLLKALVMCTSDNRLEVKKGAIQTFFRIVDSYSSSFPPWELISDKVMKPLLSLAPTIKEYDSYSDFLSVTLQGLIQLYSTHFSNFKNHNWDTEWSWLFEFMGRLQCSQSFEARFVVYRSLEELLILLDDIEDVPQTVVQSCYQIWSTYNVIYSELFPSNEKKRNNIDCLEQLISCFTPMYKLLAKFDLITIEKIEECLTIFNIGLRYPLLPEYVSDKKKPSSLQARVLSSVEQFKINQPAAIEILVWYQLSSIIVLPFETRQRIEKKLSEKLSSSTKSRIPTFEAISYQASIILKERIENSENFSEEFLNRKYLLKTLKNLYGPVKNKSMVTANDKDVPLWVLSSRCFRNIFKFVFSLLKDSADKHPKDNASELLELYISTMISPLERIDKQKDIQTEEFDITEYQSHRDLLLKYIDLPLLTVKHFQPYVSSLWSSSFYYESDEIEDHLIKTNATLQEITCQLANFDFDGIVGSTQDSRLLSKFELTTICIDDLINFCKSASPGYDLLRTISVPFLVSRVAFVLRRYITEESLLNRAPLPKIKRLELVKILFGLNDVLEFHRQRGNTDEGKRSLLLLYPLLLKTIPLSHKVDELQDILQRLSLKYNALFT</sequence>
<dbReference type="EMBL" id="CP002499">
    <property type="protein sequence ID" value="AET39004.1"/>
    <property type="molecule type" value="Genomic_DNA"/>
</dbReference>
<dbReference type="GO" id="GO:0005829">
    <property type="term" value="C:cytosol"/>
    <property type="evidence" value="ECO:0007669"/>
    <property type="project" value="GOC"/>
</dbReference>
<feature type="domain" description="Mon2/Sec7/BIG1-like HUS" evidence="3">
    <location>
        <begin position="201"/>
        <end position="359"/>
    </location>
</feature>
<gene>
    <name evidence="6" type="ordered locus">Ecym_3526</name>
</gene>
<dbReference type="InterPro" id="IPR032817">
    <property type="entry name" value="Mon2_C"/>
</dbReference>
<evidence type="ECO:0000256" key="2">
    <source>
        <dbReference type="ARBA" id="ARBA00022927"/>
    </source>
</evidence>
<reference evidence="7" key="1">
    <citation type="journal article" date="2012" name="G3 (Bethesda)">
        <title>Pichia sorbitophila, an interspecies yeast hybrid reveals early steps of genome resolution following polyploidization.</title>
        <authorList>
            <person name="Leh Louis V."/>
            <person name="Despons L."/>
            <person name="Friedrich A."/>
            <person name="Martin T."/>
            <person name="Durrens P."/>
            <person name="Casaregola S."/>
            <person name="Neuveglise C."/>
            <person name="Fairhead C."/>
            <person name="Marck C."/>
            <person name="Cruz J.A."/>
            <person name="Straub M.L."/>
            <person name="Kugler V."/>
            <person name="Sacerdot C."/>
            <person name="Uzunov Z."/>
            <person name="Thierry A."/>
            <person name="Weiss S."/>
            <person name="Bleykasten C."/>
            <person name="De Montigny J."/>
            <person name="Jacques N."/>
            <person name="Jung P."/>
            <person name="Lemaire M."/>
            <person name="Mallet S."/>
            <person name="Morel G."/>
            <person name="Richard G.F."/>
            <person name="Sarkar A."/>
            <person name="Savel G."/>
            <person name="Schacherer J."/>
            <person name="Seret M.L."/>
            <person name="Talla E."/>
            <person name="Samson G."/>
            <person name="Jubin C."/>
            <person name="Poulain J."/>
            <person name="Vacherie B."/>
            <person name="Barbe V."/>
            <person name="Pelletier E."/>
            <person name="Sherman D.J."/>
            <person name="Westhof E."/>
            <person name="Weissenbach J."/>
            <person name="Baret P.V."/>
            <person name="Wincker P."/>
            <person name="Gaillardin C."/>
            <person name="Dujon B."/>
            <person name="Souciet J.L."/>
        </authorList>
    </citation>
    <scope>NUCLEOTIDE SEQUENCE [LARGE SCALE GENOMIC DNA]</scope>
    <source>
        <strain evidence="7">CBS 270.75 / DBVPG 7215 / KCTC 17166 / NRRL Y-17582</strain>
    </source>
</reference>
<organism evidence="6 7">
    <name type="scientific">Eremothecium cymbalariae (strain CBS 270.75 / DBVPG 7215 / KCTC 17166 / NRRL Y-17582)</name>
    <name type="common">Yeast</name>
    <dbReference type="NCBI Taxonomy" id="931890"/>
    <lineage>
        <taxon>Eukaryota</taxon>
        <taxon>Fungi</taxon>
        <taxon>Dikarya</taxon>
        <taxon>Ascomycota</taxon>
        <taxon>Saccharomycotina</taxon>
        <taxon>Saccharomycetes</taxon>
        <taxon>Saccharomycetales</taxon>
        <taxon>Saccharomycetaceae</taxon>
        <taxon>Eremothecium</taxon>
    </lineage>
</organism>
<dbReference type="GO" id="GO:0006895">
    <property type="term" value="P:Golgi to endosome transport"/>
    <property type="evidence" value="ECO:0007669"/>
    <property type="project" value="EnsemblFungi"/>
</dbReference>
<feature type="domain" description="Mon2 C-terminal" evidence="4">
    <location>
        <begin position="903"/>
        <end position="1038"/>
    </location>
</feature>
<accession>G8JQM0</accession>
<dbReference type="KEGG" id="erc:Ecym_3526"/>
<evidence type="ECO:0000313" key="6">
    <source>
        <dbReference type="EMBL" id="AET39004.1"/>
    </source>
</evidence>
<dbReference type="GO" id="GO:0005085">
    <property type="term" value="F:guanyl-nucleotide exchange factor activity"/>
    <property type="evidence" value="ECO:0007669"/>
    <property type="project" value="EnsemblFungi"/>
</dbReference>
<dbReference type="GO" id="GO:0031901">
    <property type="term" value="C:early endosome membrane"/>
    <property type="evidence" value="ECO:0007669"/>
    <property type="project" value="EnsemblFungi"/>
</dbReference>
<feature type="domain" description="Mon2/Sec7/BIG1-like dimerisation and cyclophilin-binding" evidence="5">
    <location>
        <begin position="11"/>
        <end position="177"/>
    </location>
</feature>
<evidence type="ECO:0000259" key="4">
    <source>
        <dbReference type="Pfam" id="PF16206"/>
    </source>
</evidence>
<dbReference type="GO" id="GO:0006897">
    <property type="term" value="P:endocytosis"/>
    <property type="evidence" value="ECO:0007669"/>
    <property type="project" value="EnsemblFungi"/>
</dbReference>
<dbReference type="Pfam" id="PF16213">
    <property type="entry name" value="DCB"/>
    <property type="match status" value="1"/>
</dbReference>
<dbReference type="GO" id="GO:0006623">
    <property type="term" value="P:protein targeting to vacuole"/>
    <property type="evidence" value="ECO:0007669"/>
    <property type="project" value="EnsemblFungi"/>
</dbReference>
<dbReference type="GO" id="GO:0042147">
    <property type="term" value="P:retrograde transport, endosome to Golgi"/>
    <property type="evidence" value="ECO:0007669"/>
    <property type="project" value="EnsemblFungi"/>
</dbReference>
<keyword evidence="1" id="KW-0813">Transport</keyword>